<feature type="coiled-coil region" evidence="13">
    <location>
        <begin position="269"/>
        <end position="296"/>
    </location>
</feature>
<dbReference type="Pfam" id="PF05227">
    <property type="entry name" value="CHASE3"/>
    <property type="match status" value="1"/>
</dbReference>
<comment type="catalytic activity">
    <reaction evidence="1">
        <text>ATP + protein L-histidine = ADP + protein N-phospho-L-histidine.</text>
        <dbReference type="EC" id="2.7.13.3"/>
    </reaction>
</comment>
<evidence type="ECO:0000256" key="9">
    <source>
        <dbReference type="ARBA" id="ARBA00022840"/>
    </source>
</evidence>
<keyword evidence="11 14" id="KW-0472">Membrane</keyword>
<evidence type="ECO:0000256" key="1">
    <source>
        <dbReference type="ARBA" id="ARBA00000085"/>
    </source>
</evidence>
<keyword evidence="14" id="KW-0812">Transmembrane</keyword>
<name>A0A4U1MD74_9BACL</name>
<dbReference type="SUPFAM" id="SSF52172">
    <property type="entry name" value="CheY-like"/>
    <property type="match status" value="1"/>
</dbReference>
<keyword evidence="6" id="KW-0808">Transferase</keyword>
<evidence type="ECO:0000256" key="13">
    <source>
        <dbReference type="SAM" id="Coils"/>
    </source>
</evidence>
<dbReference type="InterPro" id="IPR035965">
    <property type="entry name" value="PAS-like_dom_sf"/>
</dbReference>
<dbReference type="Pfam" id="PF00512">
    <property type="entry name" value="HisKA"/>
    <property type="match status" value="1"/>
</dbReference>
<dbReference type="PROSITE" id="PS50109">
    <property type="entry name" value="HIS_KIN"/>
    <property type="match status" value="1"/>
</dbReference>
<dbReference type="CDD" id="cd17574">
    <property type="entry name" value="REC_OmpR"/>
    <property type="match status" value="1"/>
</dbReference>
<dbReference type="EMBL" id="SWFM01000006">
    <property type="protein sequence ID" value="TKD68285.1"/>
    <property type="molecule type" value="Genomic_DNA"/>
</dbReference>
<organism evidence="18 19">
    <name type="scientific">Guptibacillus hwajinpoensis</name>
    <dbReference type="NCBI Taxonomy" id="208199"/>
    <lineage>
        <taxon>Bacteria</taxon>
        <taxon>Bacillati</taxon>
        <taxon>Bacillota</taxon>
        <taxon>Bacilli</taxon>
        <taxon>Bacillales</taxon>
        <taxon>Guptibacillaceae</taxon>
        <taxon>Guptibacillus</taxon>
    </lineage>
</organism>
<dbReference type="Pfam" id="PF02518">
    <property type="entry name" value="HATPase_c"/>
    <property type="match status" value="1"/>
</dbReference>
<feature type="modified residue" description="4-aspartylphosphate" evidence="12">
    <location>
        <position position="872"/>
    </location>
</feature>
<feature type="domain" description="HAMP" evidence="17">
    <location>
        <begin position="211"/>
        <end position="263"/>
    </location>
</feature>
<dbReference type="Gene3D" id="1.10.287.130">
    <property type="match status" value="1"/>
</dbReference>
<keyword evidence="8" id="KW-0418">Kinase</keyword>
<dbReference type="Pfam" id="PF00072">
    <property type="entry name" value="Response_reg"/>
    <property type="match status" value="1"/>
</dbReference>
<dbReference type="InterPro" id="IPR003660">
    <property type="entry name" value="HAMP_dom"/>
</dbReference>
<dbReference type="InterPro" id="IPR036097">
    <property type="entry name" value="HisK_dim/P_sf"/>
</dbReference>
<accession>A0A4U1MD74</accession>
<comment type="caution">
    <text evidence="18">The sequence shown here is derived from an EMBL/GenBank/DDBJ whole genome shotgun (WGS) entry which is preliminary data.</text>
</comment>
<gene>
    <name evidence="18" type="ORF">FBF83_17250</name>
</gene>
<feature type="domain" description="Response regulatory" evidence="16">
    <location>
        <begin position="823"/>
        <end position="937"/>
    </location>
</feature>
<dbReference type="SMART" id="SM00387">
    <property type="entry name" value="HATPase_c"/>
    <property type="match status" value="1"/>
</dbReference>
<dbReference type="InterPro" id="IPR029016">
    <property type="entry name" value="GAF-like_dom_sf"/>
</dbReference>
<dbReference type="Pfam" id="PF00672">
    <property type="entry name" value="HAMP"/>
    <property type="match status" value="1"/>
</dbReference>
<dbReference type="CDD" id="cd00075">
    <property type="entry name" value="HATPase"/>
    <property type="match status" value="1"/>
</dbReference>
<dbReference type="CDD" id="cd00082">
    <property type="entry name" value="HisKA"/>
    <property type="match status" value="1"/>
</dbReference>
<proteinExistence type="predicted"/>
<keyword evidence="7" id="KW-0547">Nucleotide-binding</keyword>
<dbReference type="InterPro" id="IPR003594">
    <property type="entry name" value="HATPase_dom"/>
</dbReference>
<dbReference type="FunFam" id="1.10.287.130:FF:000001">
    <property type="entry name" value="Two-component sensor histidine kinase"/>
    <property type="match status" value="1"/>
</dbReference>
<dbReference type="SMART" id="SM00065">
    <property type="entry name" value="GAF"/>
    <property type="match status" value="1"/>
</dbReference>
<dbReference type="SUPFAM" id="SSF47384">
    <property type="entry name" value="Homodimeric domain of signal transducing histidine kinase"/>
    <property type="match status" value="1"/>
</dbReference>
<dbReference type="Gene3D" id="3.30.565.10">
    <property type="entry name" value="Histidine kinase-like ATPase, C-terminal domain"/>
    <property type="match status" value="1"/>
</dbReference>
<evidence type="ECO:0000256" key="6">
    <source>
        <dbReference type="ARBA" id="ARBA00022679"/>
    </source>
</evidence>
<keyword evidence="10" id="KW-0902">Two-component regulatory system</keyword>
<dbReference type="PROSITE" id="PS50885">
    <property type="entry name" value="HAMP"/>
    <property type="match status" value="1"/>
</dbReference>
<evidence type="ECO:0000259" key="15">
    <source>
        <dbReference type="PROSITE" id="PS50109"/>
    </source>
</evidence>
<dbReference type="Pfam" id="PF13185">
    <property type="entry name" value="GAF_2"/>
    <property type="match status" value="1"/>
</dbReference>
<dbReference type="InterPro" id="IPR007891">
    <property type="entry name" value="CHASE3"/>
</dbReference>
<dbReference type="SMART" id="SM00304">
    <property type="entry name" value="HAMP"/>
    <property type="match status" value="1"/>
</dbReference>
<evidence type="ECO:0000256" key="2">
    <source>
        <dbReference type="ARBA" id="ARBA00004651"/>
    </source>
</evidence>
<evidence type="ECO:0000256" key="8">
    <source>
        <dbReference type="ARBA" id="ARBA00022777"/>
    </source>
</evidence>
<evidence type="ECO:0000259" key="16">
    <source>
        <dbReference type="PROSITE" id="PS50110"/>
    </source>
</evidence>
<dbReference type="Proteomes" id="UP000310541">
    <property type="component" value="Unassembled WGS sequence"/>
</dbReference>
<dbReference type="PANTHER" id="PTHR43547:SF2">
    <property type="entry name" value="HYBRID SIGNAL TRANSDUCTION HISTIDINE KINASE C"/>
    <property type="match status" value="1"/>
</dbReference>
<dbReference type="FunFam" id="3.30.565.10:FF:000006">
    <property type="entry name" value="Sensor histidine kinase WalK"/>
    <property type="match status" value="1"/>
</dbReference>
<dbReference type="CDD" id="cd06225">
    <property type="entry name" value="HAMP"/>
    <property type="match status" value="1"/>
</dbReference>
<evidence type="ECO:0000256" key="11">
    <source>
        <dbReference type="ARBA" id="ARBA00023136"/>
    </source>
</evidence>
<dbReference type="InterPro" id="IPR003661">
    <property type="entry name" value="HisK_dim/P_dom"/>
</dbReference>
<dbReference type="PANTHER" id="PTHR43547">
    <property type="entry name" value="TWO-COMPONENT HISTIDINE KINASE"/>
    <property type="match status" value="1"/>
</dbReference>
<evidence type="ECO:0000256" key="7">
    <source>
        <dbReference type="ARBA" id="ARBA00022741"/>
    </source>
</evidence>
<comment type="subcellular location">
    <subcellularLocation>
        <location evidence="2">Cell membrane</location>
        <topology evidence="2">Multi-pass membrane protein</topology>
    </subcellularLocation>
</comment>
<evidence type="ECO:0000256" key="4">
    <source>
        <dbReference type="ARBA" id="ARBA00022475"/>
    </source>
</evidence>
<dbReference type="EC" id="2.7.13.3" evidence="3"/>
<evidence type="ECO:0000313" key="19">
    <source>
        <dbReference type="Proteomes" id="UP000310541"/>
    </source>
</evidence>
<dbReference type="SMART" id="SM00388">
    <property type="entry name" value="HisKA"/>
    <property type="match status" value="1"/>
</dbReference>
<dbReference type="RefSeq" id="WP_136948393.1">
    <property type="nucleotide sequence ID" value="NZ_SWFM01000006.1"/>
</dbReference>
<dbReference type="InterPro" id="IPR036890">
    <property type="entry name" value="HATPase_C_sf"/>
</dbReference>
<keyword evidence="9" id="KW-0067">ATP-binding</keyword>
<protein>
    <recommendedName>
        <fullName evidence="3">histidine kinase</fullName>
        <ecNumber evidence="3">2.7.13.3</ecNumber>
    </recommendedName>
</protein>
<dbReference type="InterPro" id="IPR003018">
    <property type="entry name" value="GAF"/>
</dbReference>
<dbReference type="SUPFAM" id="SSF55874">
    <property type="entry name" value="ATPase domain of HSP90 chaperone/DNA topoisomerase II/histidine kinase"/>
    <property type="match status" value="1"/>
</dbReference>
<feature type="transmembrane region" description="Helical" evidence="14">
    <location>
        <begin position="189"/>
        <end position="210"/>
    </location>
</feature>
<keyword evidence="5 12" id="KW-0597">Phosphoprotein</keyword>
<dbReference type="CDD" id="cd00130">
    <property type="entry name" value="PAS"/>
    <property type="match status" value="1"/>
</dbReference>
<dbReference type="InterPro" id="IPR011006">
    <property type="entry name" value="CheY-like_superfamily"/>
</dbReference>
<evidence type="ECO:0000256" key="3">
    <source>
        <dbReference type="ARBA" id="ARBA00012438"/>
    </source>
</evidence>
<dbReference type="GO" id="GO:0005886">
    <property type="term" value="C:plasma membrane"/>
    <property type="evidence" value="ECO:0007669"/>
    <property type="project" value="UniProtKB-SubCell"/>
</dbReference>
<evidence type="ECO:0000313" key="18">
    <source>
        <dbReference type="EMBL" id="TKD68285.1"/>
    </source>
</evidence>
<dbReference type="GO" id="GO:0005524">
    <property type="term" value="F:ATP binding"/>
    <property type="evidence" value="ECO:0007669"/>
    <property type="project" value="UniProtKB-KW"/>
</dbReference>
<reference evidence="18 19" key="1">
    <citation type="submission" date="2019-04" db="EMBL/GenBank/DDBJ databases">
        <title>Genome sequence of Bacillus hwajinpoensis strain Y2.</title>
        <authorList>
            <person name="Fair J.L."/>
            <person name="Maclea K.S."/>
        </authorList>
    </citation>
    <scope>NUCLEOTIDE SEQUENCE [LARGE SCALE GENOMIC DNA]</scope>
    <source>
        <strain evidence="18 19">Y2</strain>
    </source>
</reference>
<dbReference type="Gene3D" id="6.10.340.10">
    <property type="match status" value="1"/>
</dbReference>
<dbReference type="Gene3D" id="3.30.450.20">
    <property type="entry name" value="PAS domain"/>
    <property type="match status" value="1"/>
</dbReference>
<dbReference type="InterPro" id="IPR001789">
    <property type="entry name" value="Sig_transdc_resp-reg_receiver"/>
</dbReference>
<dbReference type="AlphaFoldDB" id="A0A4U1MD74"/>
<feature type="domain" description="Histidine kinase" evidence="15">
    <location>
        <begin position="592"/>
        <end position="807"/>
    </location>
</feature>
<keyword evidence="14" id="KW-1133">Transmembrane helix</keyword>
<dbReference type="InterPro" id="IPR000014">
    <property type="entry name" value="PAS"/>
</dbReference>
<dbReference type="Gene3D" id="3.30.450.40">
    <property type="match status" value="1"/>
</dbReference>
<dbReference type="SMART" id="SM00448">
    <property type="entry name" value="REC"/>
    <property type="match status" value="1"/>
</dbReference>
<keyword evidence="13" id="KW-0175">Coiled coil</keyword>
<dbReference type="SUPFAM" id="SSF158472">
    <property type="entry name" value="HAMP domain-like"/>
    <property type="match status" value="1"/>
</dbReference>
<sequence>MNKRWKTSLSRQFIWFMSGFLILILLSAIALGVYSHSIEQKYRTKVNELRTEQQYAVQLEDSLNHMFFEARGYLAFRLESPFLNEYRKEQKTIDQKIDDLDERITNSDQSAFIEDLRNYLIRYDALLNQAITYVENDNTSGLRNLSQAGGGSDLVYTMQDRMRELVTIIEDEIYATEEELIERLANIQFLFVVFVIFLLIVATILAGIMARRIGKPLQELAVASSQVSSGESVEMPHVRRADELGELARAFNLMVTNIQQNERALISTNEALVKQSEELKGSKGELEQNVREMNVQKLVLEHRNELNRSLASTLNKNELLQSIITNMIHILNSDKGLIVMLNQSKDYASLGINQDKVHQWIDRMIDGPAVKVIEQKRYHIVRRKMTEGEQGYHEGEANSSDLYLPILSDDTVVAILCITRIGKDFIEQELQELSGLTRQISLALDKLRLYETTENERMVNMEILNTIREGIQLVDREGTTRAVNDQMCTMLDACFPDDEQEKSYNEWSTKFLQQVDSEDRDAVQEYIRDVIAGVKPKESELIYQTNTESSLFIQMYYEHIYNADKFIGSIFVHRDITREHQVDEMKNEFVSTVSHELRTPLSSVLGFTELMLAKELKPEKQKKYLNTIYKEAKRLTSLINDFLDIQRMEAGKQNYEKVHINLKEIVEEVLDSYRVNTTKHSFIIEDSADKHEVTGDADKVKQVFNNFISNAVKYSPHGGSIVIRFYEKHEGLFVDIKDEGLGIPEDALSKLFTKFYRVDNSDRRQIGGTGLGLAISKEIMAAHKGDVTVTSVLGIGSTFTLFFPIARKKPLLFEKSGDERDAAVLIVEDDDSLALLLMEEITENGWSVHHCRSGETAIKLLETMNPQGIVLDIMLDGRMNGWDVLKAVKEKEHTKDIPIFVSTVSEEKQRGFDLGASDYLIKPYPPKKLTKSLVKSLANKTNNGKILVPDYSIEDTDEAISD</sequence>
<dbReference type="PROSITE" id="PS50110">
    <property type="entry name" value="RESPONSE_REGULATORY"/>
    <property type="match status" value="1"/>
</dbReference>
<dbReference type="GO" id="GO:0000155">
    <property type="term" value="F:phosphorelay sensor kinase activity"/>
    <property type="evidence" value="ECO:0007669"/>
    <property type="project" value="InterPro"/>
</dbReference>
<evidence type="ECO:0000256" key="14">
    <source>
        <dbReference type="SAM" id="Phobius"/>
    </source>
</evidence>
<evidence type="ECO:0000259" key="17">
    <source>
        <dbReference type="PROSITE" id="PS50885"/>
    </source>
</evidence>
<evidence type="ECO:0000256" key="5">
    <source>
        <dbReference type="ARBA" id="ARBA00022553"/>
    </source>
</evidence>
<dbReference type="InterPro" id="IPR004358">
    <property type="entry name" value="Sig_transdc_His_kin-like_C"/>
</dbReference>
<dbReference type="InterPro" id="IPR005467">
    <property type="entry name" value="His_kinase_dom"/>
</dbReference>
<evidence type="ECO:0000256" key="10">
    <source>
        <dbReference type="ARBA" id="ARBA00023012"/>
    </source>
</evidence>
<dbReference type="Gene3D" id="3.40.50.2300">
    <property type="match status" value="1"/>
</dbReference>
<dbReference type="SUPFAM" id="SSF55785">
    <property type="entry name" value="PYP-like sensor domain (PAS domain)"/>
    <property type="match status" value="1"/>
</dbReference>
<dbReference type="PRINTS" id="PR00344">
    <property type="entry name" value="BCTRLSENSOR"/>
</dbReference>
<evidence type="ECO:0000256" key="12">
    <source>
        <dbReference type="PROSITE-ProRule" id="PRU00169"/>
    </source>
</evidence>
<feature type="transmembrane region" description="Helical" evidence="14">
    <location>
        <begin position="12"/>
        <end position="34"/>
    </location>
</feature>
<dbReference type="SUPFAM" id="SSF55781">
    <property type="entry name" value="GAF domain-like"/>
    <property type="match status" value="1"/>
</dbReference>
<dbReference type="OrthoDB" id="9813151at2"/>
<keyword evidence="4" id="KW-1003">Cell membrane</keyword>